<evidence type="ECO:0000313" key="5">
    <source>
        <dbReference type="Proteomes" id="UP000070412"/>
    </source>
</evidence>
<dbReference type="VEuPathDB" id="VectorBase:SSCA002228"/>
<reference evidence="3 6" key="1">
    <citation type="journal article" date="2015" name="Parasit. Vectors">
        <title>Draft genome of the scabies mite.</title>
        <authorList>
            <person name="Rider S.D.Jr."/>
            <person name="Morgan M.S."/>
            <person name="Arlian L.G."/>
        </authorList>
    </citation>
    <scope>NUCLEOTIDE SEQUENCE [LARGE SCALE GENOMIC DNA]</scope>
    <source>
        <strain evidence="3">Arlian Lab</strain>
    </source>
</reference>
<keyword evidence="5" id="KW-1185">Reference proteome</keyword>
<accession>A0A131ZZT9</accession>
<evidence type="ECO:0000313" key="6">
    <source>
        <dbReference type="Proteomes" id="UP000616769"/>
    </source>
</evidence>
<feature type="transmembrane region" description="Helical" evidence="1">
    <location>
        <begin position="28"/>
        <end position="48"/>
    </location>
</feature>
<dbReference type="EnsemblMetazoa" id="SSS_1857s_mrna">
    <property type="protein sequence ID" value="KAF7491446.1"/>
    <property type="gene ID" value="SSS_1857"/>
</dbReference>
<keyword evidence="1" id="KW-0472">Membrane</keyword>
<reference evidence="2" key="3">
    <citation type="submission" date="2020-01" db="EMBL/GenBank/DDBJ databases">
        <authorList>
            <person name="Korhonen P.K.K."/>
            <person name="Guangxu M.G."/>
            <person name="Wang T.W."/>
            <person name="Stroehlein A.J.S."/>
            <person name="Young N.D."/>
            <person name="Ang C.-S.A."/>
            <person name="Fernando D.W.F."/>
            <person name="Lu H.L."/>
            <person name="Taylor S.T."/>
            <person name="Ehtesham M.E.M."/>
            <person name="Najaraj S.H.N."/>
            <person name="Harsha G.H.G."/>
            <person name="Madugundu A.M."/>
            <person name="Renuse S.R."/>
            <person name="Holt D.H."/>
            <person name="Pandey A.P."/>
            <person name="Papenfuss A.P."/>
            <person name="Gasser R.B.G."/>
            <person name="Fischer K.F."/>
        </authorList>
    </citation>
    <scope>NUCLEOTIDE SEQUENCE</scope>
    <source>
        <strain evidence="2">SSS_KF_BRIS2020</strain>
    </source>
</reference>
<sequence length="68" mass="7409">MVLNKVISNSAVRGSVASFTTKQFPDRVVNPSVAVLTLSGFCISIFGLQQLDNASKRNKSKPIMKHCQ</sequence>
<organism evidence="3 6">
    <name type="scientific">Sarcoptes scabiei</name>
    <name type="common">Itch mite</name>
    <name type="synonym">Acarus scabiei</name>
    <dbReference type="NCBI Taxonomy" id="52283"/>
    <lineage>
        <taxon>Eukaryota</taxon>
        <taxon>Metazoa</taxon>
        <taxon>Ecdysozoa</taxon>
        <taxon>Arthropoda</taxon>
        <taxon>Chelicerata</taxon>
        <taxon>Arachnida</taxon>
        <taxon>Acari</taxon>
        <taxon>Acariformes</taxon>
        <taxon>Sarcoptiformes</taxon>
        <taxon>Astigmata</taxon>
        <taxon>Psoroptidia</taxon>
        <taxon>Sarcoptoidea</taxon>
        <taxon>Sarcoptidae</taxon>
        <taxon>Sarcoptinae</taxon>
        <taxon>Sarcoptes</taxon>
    </lineage>
</organism>
<dbReference type="Proteomes" id="UP000616769">
    <property type="component" value="Unassembled WGS sequence"/>
</dbReference>
<dbReference type="EMBL" id="JXLN01007051">
    <property type="protein sequence ID" value="KPM04029.1"/>
    <property type="molecule type" value="Genomic_DNA"/>
</dbReference>
<evidence type="ECO:0000313" key="3">
    <source>
        <dbReference type="EMBL" id="KPM04029.1"/>
    </source>
</evidence>
<evidence type="ECO:0000313" key="4">
    <source>
        <dbReference type="EnsemblMetazoa" id="KAF7491446.1"/>
    </source>
</evidence>
<reference evidence="4" key="4">
    <citation type="submission" date="2022-06" db="UniProtKB">
        <authorList>
            <consortium name="EnsemblMetazoa"/>
        </authorList>
    </citation>
    <scope>IDENTIFICATION</scope>
</reference>
<evidence type="ECO:0000313" key="2">
    <source>
        <dbReference type="EMBL" id="KAF7491446.1"/>
    </source>
</evidence>
<evidence type="ECO:0000256" key="1">
    <source>
        <dbReference type="SAM" id="Phobius"/>
    </source>
</evidence>
<dbReference type="AlphaFoldDB" id="A0A131ZZT9"/>
<dbReference type="Proteomes" id="UP000070412">
    <property type="component" value="Unassembled WGS sequence"/>
</dbReference>
<name>A0A131ZZT9_SARSC</name>
<proteinExistence type="predicted"/>
<keyword evidence="1" id="KW-0812">Transmembrane</keyword>
<keyword evidence="1" id="KW-1133">Transmembrane helix</keyword>
<gene>
    <name evidence="3" type="ORF">QR98_0024680</name>
    <name evidence="2" type="ORF">SSS_1857</name>
</gene>
<reference evidence="5" key="2">
    <citation type="journal article" date="2020" name="PLoS Negl. Trop. Dis.">
        <title>High-quality nuclear genome for Sarcoptes scabiei-A critical resource for a neglected parasite.</title>
        <authorList>
            <person name="Korhonen P.K."/>
            <person name="Gasser R.B."/>
            <person name="Ma G."/>
            <person name="Wang T."/>
            <person name="Stroehlein A.J."/>
            <person name="Young N.D."/>
            <person name="Ang C.S."/>
            <person name="Fernando D.D."/>
            <person name="Lu H.C."/>
            <person name="Taylor S."/>
            <person name="Reynolds S.L."/>
            <person name="Mofiz E."/>
            <person name="Najaraj S.H."/>
            <person name="Gowda H."/>
            <person name="Madugundu A."/>
            <person name="Renuse S."/>
            <person name="Holt D."/>
            <person name="Pandey A."/>
            <person name="Papenfuss A.T."/>
            <person name="Fischer K."/>
        </authorList>
    </citation>
    <scope>NUCLEOTIDE SEQUENCE [LARGE SCALE GENOMIC DNA]</scope>
</reference>
<protein>
    <submittedName>
        <fullName evidence="3 4">Uncharacterized protein</fullName>
    </submittedName>
</protein>
<dbReference type="EMBL" id="WVUK01000059">
    <property type="protein sequence ID" value="KAF7491446.1"/>
    <property type="molecule type" value="Genomic_DNA"/>
</dbReference>